<gene>
    <name evidence="2" type="ORF">KQX54_016925</name>
</gene>
<name>A0AAV7HYG5_COTGL</name>
<dbReference type="InterPro" id="IPR000210">
    <property type="entry name" value="BTB/POZ_dom"/>
</dbReference>
<evidence type="ECO:0000313" key="3">
    <source>
        <dbReference type="Proteomes" id="UP000826195"/>
    </source>
</evidence>
<reference evidence="2 3" key="1">
    <citation type="journal article" date="2021" name="J. Hered.">
        <title>A chromosome-level genome assembly of the parasitoid wasp, Cotesia glomerata (Hymenoptera: Braconidae).</title>
        <authorList>
            <person name="Pinto B.J."/>
            <person name="Weis J.J."/>
            <person name="Gamble T."/>
            <person name="Ode P.J."/>
            <person name="Paul R."/>
            <person name="Zaspel J.M."/>
        </authorList>
    </citation>
    <scope>NUCLEOTIDE SEQUENCE [LARGE SCALE GENOMIC DNA]</scope>
    <source>
        <strain evidence="2">CgM1</strain>
    </source>
</reference>
<dbReference type="PANTHER" id="PTHR24413">
    <property type="entry name" value="SPECKLE-TYPE POZ PROTEIN"/>
    <property type="match status" value="1"/>
</dbReference>
<comment type="caution">
    <text evidence="2">The sequence shown here is derived from an EMBL/GenBank/DDBJ whole genome shotgun (WGS) entry which is preliminary data.</text>
</comment>
<dbReference type="SUPFAM" id="SSF54695">
    <property type="entry name" value="POZ domain"/>
    <property type="match status" value="1"/>
</dbReference>
<dbReference type="EMBL" id="JAHXZJ010002982">
    <property type="protein sequence ID" value="KAH0535516.1"/>
    <property type="molecule type" value="Genomic_DNA"/>
</dbReference>
<sequence length="206" mass="23512">MFSNQTGFYSYMKIEISGDLTIKIQDNEFRAHKQVLDQRGFALNNATTEENNIFILSGISPEIFGMILELVYTGAIKKLDDFAEPLLEAADRFELKDLKYLCERSLAENYVDYNNFADAYVLAKRCNADELLTYARYMEIVLSGKECQRWSENNPPTAEQLEKYLLPMKQIREAEKTSTAHPSDALGVLNNKFSECSTNDSNNESP</sequence>
<dbReference type="AlphaFoldDB" id="A0AAV7HYG5"/>
<dbReference type="Pfam" id="PF00651">
    <property type="entry name" value="BTB"/>
    <property type="match status" value="1"/>
</dbReference>
<dbReference type="PROSITE" id="PS50097">
    <property type="entry name" value="BTB"/>
    <property type="match status" value="1"/>
</dbReference>
<feature type="domain" description="BTB" evidence="1">
    <location>
        <begin position="18"/>
        <end position="80"/>
    </location>
</feature>
<dbReference type="SMART" id="SM00225">
    <property type="entry name" value="BTB"/>
    <property type="match status" value="1"/>
</dbReference>
<protein>
    <recommendedName>
        <fullName evidence="1">BTB domain-containing protein</fullName>
    </recommendedName>
</protein>
<dbReference type="Gene3D" id="3.30.710.10">
    <property type="entry name" value="Potassium Channel Kv1.1, Chain A"/>
    <property type="match status" value="1"/>
</dbReference>
<evidence type="ECO:0000259" key="1">
    <source>
        <dbReference type="PROSITE" id="PS50097"/>
    </source>
</evidence>
<organism evidence="2 3">
    <name type="scientific">Cotesia glomerata</name>
    <name type="common">Lepidopteran parasitic wasp</name>
    <name type="synonym">Apanteles glomeratus</name>
    <dbReference type="NCBI Taxonomy" id="32391"/>
    <lineage>
        <taxon>Eukaryota</taxon>
        <taxon>Metazoa</taxon>
        <taxon>Ecdysozoa</taxon>
        <taxon>Arthropoda</taxon>
        <taxon>Hexapoda</taxon>
        <taxon>Insecta</taxon>
        <taxon>Pterygota</taxon>
        <taxon>Neoptera</taxon>
        <taxon>Endopterygota</taxon>
        <taxon>Hymenoptera</taxon>
        <taxon>Apocrita</taxon>
        <taxon>Ichneumonoidea</taxon>
        <taxon>Braconidae</taxon>
        <taxon>Microgastrinae</taxon>
        <taxon>Cotesia</taxon>
    </lineage>
</organism>
<evidence type="ECO:0000313" key="2">
    <source>
        <dbReference type="EMBL" id="KAH0535516.1"/>
    </source>
</evidence>
<dbReference type="InterPro" id="IPR011333">
    <property type="entry name" value="SKP1/BTB/POZ_sf"/>
</dbReference>
<proteinExistence type="predicted"/>
<keyword evidence="3" id="KW-1185">Reference proteome</keyword>
<accession>A0AAV7HYG5</accession>
<dbReference type="Proteomes" id="UP000826195">
    <property type="component" value="Unassembled WGS sequence"/>
</dbReference>